<dbReference type="InParanoid" id="A0A218YTH5"/>
<proteinExistence type="predicted"/>
<feature type="region of interest" description="Disordered" evidence="1">
    <location>
        <begin position="108"/>
        <end position="137"/>
    </location>
</feature>
<feature type="region of interest" description="Disordered" evidence="1">
    <location>
        <begin position="1"/>
        <end position="91"/>
    </location>
</feature>
<dbReference type="Proteomes" id="UP000242519">
    <property type="component" value="Unassembled WGS sequence"/>
</dbReference>
<sequence length="137" mass="13988">MARPLDRSRLSPGAGPMRRRSSDAGSLGATGRGGAVRDTAGPPDPASTAWRGGANHGLGNGGVNLPLPLNPRAHSRPDPVDRSSSASSSPVVGIMSLGSACVHQSLLDLQDRRGGRPGLPRELGRSSAENEPRSPSS</sequence>
<reference evidence="2 3" key="1">
    <citation type="submission" date="2017-04" db="EMBL/GenBank/DDBJ databases">
        <title>Draft genome sequence of Marssonina coronaria NL1: causal agent of apple blotch.</title>
        <authorList>
            <person name="Cheng Q."/>
        </authorList>
    </citation>
    <scope>NUCLEOTIDE SEQUENCE [LARGE SCALE GENOMIC DNA]</scope>
    <source>
        <strain evidence="2 3">NL1</strain>
    </source>
</reference>
<evidence type="ECO:0000313" key="2">
    <source>
        <dbReference type="EMBL" id="OWO97849.1"/>
    </source>
</evidence>
<dbReference type="AlphaFoldDB" id="A0A218YTH5"/>
<feature type="compositionally biased region" description="Basic and acidic residues" evidence="1">
    <location>
        <begin position="122"/>
        <end position="137"/>
    </location>
</feature>
<accession>A0A218YTH5</accession>
<organism evidence="2 3">
    <name type="scientific">Diplocarpon coronariae</name>
    <dbReference type="NCBI Taxonomy" id="2795749"/>
    <lineage>
        <taxon>Eukaryota</taxon>
        <taxon>Fungi</taxon>
        <taxon>Dikarya</taxon>
        <taxon>Ascomycota</taxon>
        <taxon>Pezizomycotina</taxon>
        <taxon>Leotiomycetes</taxon>
        <taxon>Helotiales</taxon>
        <taxon>Drepanopezizaceae</taxon>
        <taxon>Diplocarpon</taxon>
    </lineage>
</organism>
<name>A0A218YTH5_9HELO</name>
<evidence type="ECO:0000256" key="1">
    <source>
        <dbReference type="SAM" id="MobiDB-lite"/>
    </source>
</evidence>
<feature type="compositionally biased region" description="Low complexity" evidence="1">
    <location>
        <begin position="82"/>
        <end position="91"/>
    </location>
</feature>
<comment type="caution">
    <text evidence="2">The sequence shown here is derived from an EMBL/GenBank/DDBJ whole genome shotgun (WGS) entry which is preliminary data.</text>
</comment>
<gene>
    <name evidence="2" type="ORF">B2J93_7228</name>
</gene>
<protein>
    <submittedName>
        <fullName evidence="2">Uncharacterized protein</fullName>
    </submittedName>
</protein>
<keyword evidence="3" id="KW-1185">Reference proteome</keyword>
<dbReference type="EMBL" id="MZNU01000422">
    <property type="protein sequence ID" value="OWO97849.1"/>
    <property type="molecule type" value="Genomic_DNA"/>
</dbReference>
<evidence type="ECO:0000313" key="3">
    <source>
        <dbReference type="Proteomes" id="UP000242519"/>
    </source>
</evidence>